<protein>
    <submittedName>
        <fullName evidence="1">Uncharacterized protein</fullName>
    </submittedName>
</protein>
<dbReference type="EMBL" id="SZYE01000054">
    <property type="protein sequence ID" value="TKR23904.1"/>
    <property type="molecule type" value="Genomic_DNA"/>
</dbReference>
<name>A0A7Z8JZB7_9CELL</name>
<proteinExistence type="predicted"/>
<evidence type="ECO:0000313" key="1">
    <source>
        <dbReference type="EMBL" id="TKR23904.1"/>
    </source>
</evidence>
<accession>A0A7Z8JZB7</accession>
<dbReference type="OrthoDB" id="5146413at2"/>
<dbReference type="AlphaFoldDB" id="A0A7Z8JZB7"/>
<comment type="caution">
    <text evidence="1">The sequence shown here is derived from an EMBL/GenBank/DDBJ whole genome shotgun (WGS) entry which is preliminary data.</text>
</comment>
<evidence type="ECO:0000313" key="2">
    <source>
        <dbReference type="Proteomes" id="UP000308121"/>
    </source>
</evidence>
<organism evidence="1 2">
    <name type="scientific">Cellulomonas hominis</name>
    <dbReference type="NCBI Taxonomy" id="156981"/>
    <lineage>
        <taxon>Bacteria</taxon>
        <taxon>Bacillati</taxon>
        <taxon>Actinomycetota</taxon>
        <taxon>Actinomycetes</taxon>
        <taxon>Micrococcales</taxon>
        <taxon>Cellulomonadaceae</taxon>
        <taxon>Cellulomonas</taxon>
    </lineage>
</organism>
<dbReference type="Proteomes" id="UP000308121">
    <property type="component" value="Unassembled WGS sequence"/>
</dbReference>
<sequence>MSGVLVYADKIDENAAEVRYEVRRDQPDGQVDGVLVIETSGDRNTWHVEGRDASSALAGLVVGRAVRQRGEQGAWPDRVAQQ</sequence>
<reference evidence="1 2" key="1">
    <citation type="submission" date="2019-05" db="EMBL/GenBank/DDBJ databases">
        <title>Genome sequence of Cellulomonas hominis strain CS1.</title>
        <authorList>
            <person name="Belmont J."/>
            <person name="Maclea K.S."/>
        </authorList>
    </citation>
    <scope>NUCLEOTIDE SEQUENCE [LARGE SCALE GENOMIC DNA]</scope>
    <source>
        <strain evidence="1 2">CS1</strain>
    </source>
</reference>
<dbReference type="RefSeq" id="WP_154729303.1">
    <property type="nucleotide sequence ID" value="NZ_SZYE01000054.1"/>
</dbReference>
<gene>
    <name evidence="1" type="ORF">FA014_08715</name>
</gene>